<feature type="domain" description="CheW-like" evidence="1">
    <location>
        <begin position="191"/>
        <end position="330"/>
    </location>
</feature>
<accession>A4XEU2</accession>
<keyword evidence="3" id="KW-1185">Reference proteome</keyword>
<dbReference type="GO" id="GO:0005829">
    <property type="term" value="C:cytosol"/>
    <property type="evidence" value="ECO:0007669"/>
    <property type="project" value="TreeGrafter"/>
</dbReference>
<dbReference type="RefSeq" id="WP_011906840.1">
    <property type="nucleotide sequence ID" value="NC_009427.1"/>
</dbReference>
<dbReference type="Gene3D" id="2.30.30.40">
    <property type="entry name" value="SH3 Domains"/>
    <property type="match status" value="2"/>
</dbReference>
<organism evidence="2 3">
    <name type="scientific">Novosphingobium aromaticivorans (strain ATCC 700278 / DSM 12444 / CCUG 56034 / CIP 105152 / NBRC 16084 / F199)</name>
    <dbReference type="NCBI Taxonomy" id="279238"/>
    <lineage>
        <taxon>Bacteria</taxon>
        <taxon>Pseudomonadati</taxon>
        <taxon>Pseudomonadota</taxon>
        <taxon>Alphaproteobacteria</taxon>
        <taxon>Sphingomonadales</taxon>
        <taxon>Sphingomonadaceae</taxon>
        <taxon>Novosphingobium</taxon>
    </lineage>
</organism>
<dbReference type="PANTHER" id="PTHR22617">
    <property type="entry name" value="CHEMOTAXIS SENSOR HISTIDINE KINASE-RELATED"/>
    <property type="match status" value="1"/>
</dbReference>
<dbReference type="PROSITE" id="PS50851">
    <property type="entry name" value="CHEW"/>
    <property type="match status" value="3"/>
</dbReference>
<feature type="domain" description="CheW-like" evidence="1">
    <location>
        <begin position="13"/>
        <end position="174"/>
    </location>
</feature>
<dbReference type="Gene3D" id="2.40.50.180">
    <property type="entry name" value="CheA-289, Domain 4"/>
    <property type="match status" value="2"/>
</dbReference>
<dbReference type="GO" id="GO:0007165">
    <property type="term" value="P:signal transduction"/>
    <property type="evidence" value="ECO:0007669"/>
    <property type="project" value="InterPro"/>
</dbReference>
<dbReference type="SMART" id="SM00260">
    <property type="entry name" value="CheW"/>
    <property type="match status" value="2"/>
</dbReference>
<dbReference type="InterPro" id="IPR002545">
    <property type="entry name" value="CheW-lke_dom"/>
</dbReference>
<keyword evidence="2" id="KW-0614">Plasmid</keyword>
<dbReference type="eggNOG" id="COG0835">
    <property type="taxonomic scope" value="Bacteria"/>
</dbReference>
<geneLocation type="plasmid" evidence="2 3">
    <name>pNL2</name>
</geneLocation>
<sequence length="521" mass="53183">MFSPSPSEPAKASALHGLARIGGLHFAVPISGIREVVAHPPVLAELPPTLAGLRGALDLRGAMIPVVELGEMIGGLHGTVLGGQAECEETADPTAAGPATRGVVMVLRTERGVFGACADEICGVVDLSRDRRTALELSSSGPVETAPVIVAGFSHGGRTGVILDVEGLAAVPGLILAEDRRVAASARRTGGPPLLTFSVGPHRFGLCADVIEATMPRTAVLQSPVDDPLWIGRIVSNGSRLPLVDTLHLLGLGRQPPMREAASIVVRLEDGGRVALAIDAVLDMVAGSRDENLGLQGFEVGEGGLIAGLHAAEPPILLFDPAALKAHEHLASLASLEEKVDTTEGVGRASAGGTLATGAGKGADASAASRMPFLIFTLGDDQHAAPLDHVTEILPYDAARMIDMVEGDGRFAGMIAHRGAAVPVVDLATRLGQVGGGGDPRFILIATSTGMSTGAGASAGFLLGGLCAVERHQLRSFARTSGAATEAATATGCGGKVIRTREGRTCTVHDLVGLVESLRVA</sequence>
<dbReference type="Proteomes" id="UP000009134">
    <property type="component" value="Plasmid pNL2"/>
</dbReference>
<dbReference type="SUPFAM" id="SSF50341">
    <property type="entry name" value="CheW-like"/>
    <property type="match status" value="3"/>
</dbReference>
<dbReference type="GO" id="GO:0006935">
    <property type="term" value="P:chemotaxis"/>
    <property type="evidence" value="ECO:0007669"/>
    <property type="project" value="InterPro"/>
</dbReference>
<dbReference type="AlphaFoldDB" id="A4XEU2"/>
<evidence type="ECO:0000259" key="1">
    <source>
        <dbReference type="PROSITE" id="PS50851"/>
    </source>
</evidence>
<proteinExistence type="predicted"/>
<reference evidence="2 3" key="1">
    <citation type="submission" date="2007-04" db="EMBL/GenBank/DDBJ databases">
        <title>Complete sequence of plasmid pNL2 of Novosphingobium aromaticivorans DSM 12444.</title>
        <authorList>
            <consortium name="US DOE Joint Genome Institute"/>
            <person name="Copeland A."/>
            <person name="Lucas S."/>
            <person name="Lapidus A."/>
            <person name="Barry K."/>
            <person name="Detter J.C."/>
            <person name="Glavina del Rio T."/>
            <person name="Hammon N."/>
            <person name="Israni S."/>
            <person name="Dalin E."/>
            <person name="Tice H."/>
            <person name="Pitluck S."/>
            <person name="Chertkov O."/>
            <person name="Han C."/>
            <person name="Thomson S."/>
            <person name="Schmutz J."/>
            <person name="Larimer F."/>
            <person name="Land M."/>
            <person name="Kyrpides N."/>
            <person name="Ivanova N."/>
            <person name="Fredrickson J."/>
            <person name="Romine M.F."/>
            <person name="Richardson P."/>
        </authorList>
    </citation>
    <scope>NUCLEOTIDE SEQUENCE [LARGE SCALE GENOMIC DNA]</scope>
    <source>
        <strain evidence="3">ATCC 700278 / DSM 12444 / CCUG 56034 / CIP 105152 / NBRC 16084 / F199</strain>
        <plasmid evidence="2 3">pNL2</plasmid>
    </source>
</reference>
<evidence type="ECO:0000313" key="3">
    <source>
        <dbReference type="Proteomes" id="UP000009134"/>
    </source>
</evidence>
<dbReference type="PANTHER" id="PTHR22617:SF23">
    <property type="entry name" value="CHEMOTAXIS PROTEIN CHEW"/>
    <property type="match status" value="1"/>
</dbReference>
<protein>
    <submittedName>
        <fullName evidence="2">CheW protein</fullName>
    </submittedName>
</protein>
<dbReference type="KEGG" id="nar:Saro_3593"/>
<feature type="domain" description="CheW-like" evidence="1">
    <location>
        <begin position="370"/>
        <end position="520"/>
    </location>
</feature>
<dbReference type="EMBL" id="CP000677">
    <property type="protein sequence ID" value="ABP64453.1"/>
    <property type="molecule type" value="Genomic_DNA"/>
</dbReference>
<dbReference type="HOGENOM" id="CLU_040928_1_0_5"/>
<dbReference type="Pfam" id="PF01584">
    <property type="entry name" value="CheW"/>
    <property type="match status" value="3"/>
</dbReference>
<dbReference type="InterPro" id="IPR039315">
    <property type="entry name" value="CheW"/>
</dbReference>
<dbReference type="InterPro" id="IPR036061">
    <property type="entry name" value="CheW-like_dom_sf"/>
</dbReference>
<name>A4XEU2_NOVAD</name>
<evidence type="ECO:0000313" key="2">
    <source>
        <dbReference type="EMBL" id="ABP64453.1"/>
    </source>
</evidence>
<gene>
    <name evidence="2" type="ordered locus">Saro_3593</name>
</gene>